<reference evidence="2 3" key="1">
    <citation type="journal article" date="2016" name="Nat. Commun.">
        <title>Thousands of microbial genomes shed light on interconnected biogeochemical processes in an aquifer system.</title>
        <authorList>
            <person name="Anantharaman K."/>
            <person name="Brown C.T."/>
            <person name="Hug L.A."/>
            <person name="Sharon I."/>
            <person name="Castelle C.J."/>
            <person name="Probst A.J."/>
            <person name="Thomas B.C."/>
            <person name="Singh A."/>
            <person name="Wilkins M.J."/>
            <person name="Karaoz U."/>
            <person name="Brodie E.L."/>
            <person name="Williams K.H."/>
            <person name="Hubbard S.S."/>
            <person name="Banfield J.F."/>
        </authorList>
    </citation>
    <scope>NUCLEOTIDE SEQUENCE [LARGE SCALE GENOMIC DNA]</scope>
    <source>
        <strain evidence="3">RBG_16_55_9</strain>
    </source>
</reference>
<dbReference type="GO" id="GO:0005506">
    <property type="term" value="F:iron ion binding"/>
    <property type="evidence" value="ECO:0007669"/>
    <property type="project" value="TreeGrafter"/>
</dbReference>
<protein>
    <recommendedName>
        <fullName evidence="1">Core domain-containing protein</fullName>
    </recommendedName>
</protein>
<dbReference type="Gene3D" id="2.60.300.12">
    <property type="entry name" value="HesB-like domain"/>
    <property type="match status" value="1"/>
</dbReference>
<dbReference type="GO" id="GO:0016226">
    <property type="term" value="P:iron-sulfur cluster assembly"/>
    <property type="evidence" value="ECO:0007669"/>
    <property type="project" value="InterPro"/>
</dbReference>
<dbReference type="STRING" id="1817864.A2Z21_02635"/>
<evidence type="ECO:0000313" key="3">
    <source>
        <dbReference type="Proteomes" id="UP000179157"/>
    </source>
</evidence>
<dbReference type="Pfam" id="PF01521">
    <property type="entry name" value="Fe-S_biosyn"/>
    <property type="match status" value="1"/>
</dbReference>
<name>A0A1F5UY00_FRAXR</name>
<dbReference type="InterPro" id="IPR000361">
    <property type="entry name" value="ATAP_core_dom"/>
</dbReference>
<dbReference type="SUPFAM" id="SSF89360">
    <property type="entry name" value="HesB-like domain"/>
    <property type="match status" value="1"/>
</dbReference>
<accession>A0A1F5UY00</accession>
<evidence type="ECO:0000259" key="1">
    <source>
        <dbReference type="Pfam" id="PF01521"/>
    </source>
</evidence>
<dbReference type="InterPro" id="IPR035903">
    <property type="entry name" value="HesB-like_dom_sf"/>
</dbReference>
<gene>
    <name evidence="2" type="ORF">A2Z21_02635</name>
</gene>
<dbReference type="EMBL" id="MFGX01000055">
    <property type="protein sequence ID" value="OGF55541.1"/>
    <property type="molecule type" value="Genomic_DNA"/>
</dbReference>
<evidence type="ECO:0000313" key="2">
    <source>
        <dbReference type="EMBL" id="OGF55541.1"/>
    </source>
</evidence>
<dbReference type="Proteomes" id="UP000179157">
    <property type="component" value="Unassembled WGS sequence"/>
</dbReference>
<dbReference type="PANTHER" id="PTHR43011:SF1">
    <property type="entry name" value="IRON-SULFUR CLUSTER ASSEMBLY 2 HOMOLOG, MITOCHONDRIAL"/>
    <property type="match status" value="1"/>
</dbReference>
<feature type="domain" description="Core" evidence="1">
    <location>
        <begin position="2"/>
        <end position="101"/>
    </location>
</feature>
<dbReference type="GO" id="GO:0051539">
    <property type="term" value="F:4 iron, 4 sulfur cluster binding"/>
    <property type="evidence" value="ECO:0007669"/>
    <property type="project" value="TreeGrafter"/>
</dbReference>
<dbReference type="PANTHER" id="PTHR43011">
    <property type="entry name" value="IRON-SULFUR CLUSTER ASSEMBLY 2 HOMOLOG, MITOCHONDRIAL"/>
    <property type="match status" value="1"/>
</dbReference>
<dbReference type="GO" id="GO:0051537">
    <property type="term" value="F:2 iron, 2 sulfur cluster binding"/>
    <property type="evidence" value="ECO:0007669"/>
    <property type="project" value="TreeGrafter"/>
</dbReference>
<dbReference type="NCBIfam" id="TIGR00049">
    <property type="entry name" value="iron-sulfur cluster assembly accessory protein"/>
    <property type="match status" value="1"/>
</dbReference>
<dbReference type="AlphaFoldDB" id="A0A1F5UY00"/>
<comment type="caution">
    <text evidence="2">The sequence shown here is derived from an EMBL/GenBank/DDBJ whole genome shotgun (WGS) entry which is preliminary data.</text>
</comment>
<proteinExistence type="predicted"/>
<sequence length="129" mass="13417">MVTLTAKAAEKMKETLQQEDKQDYGLRLIAQAGGCNCCGPSYGLFPEKETQPSDTVLTQGDVQLFIDPASLALLEGATIDFVDHPEHGQGFTIQNSNLQGQAQGECGCASGEGSSEGSCGCGGNCGCNH</sequence>
<organism evidence="2 3">
    <name type="scientific">Fraserbacteria sp. (strain RBG_16_55_9)</name>
    <dbReference type="NCBI Taxonomy" id="1817864"/>
    <lineage>
        <taxon>Bacteria</taxon>
        <taxon>Candidatus Fraseribacteriota</taxon>
    </lineage>
</organism>
<dbReference type="InterPro" id="IPR016092">
    <property type="entry name" value="ATAP"/>
</dbReference>